<dbReference type="Proteomes" id="UP000004931">
    <property type="component" value="Unassembled WGS sequence"/>
</dbReference>
<gene>
    <name evidence="2" type="ORF">GP2143_02724</name>
</gene>
<dbReference type="AlphaFoldDB" id="A0YEG6"/>
<comment type="caution">
    <text evidence="2">The sequence shown here is derived from an EMBL/GenBank/DDBJ whole genome shotgun (WGS) entry which is preliminary data.</text>
</comment>
<dbReference type="GO" id="GO:0016491">
    <property type="term" value="F:oxidoreductase activity"/>
    <property type="evidence" value="ECO:0007669"/>
    <property type="project" value="InterPro"/>
</dbReference>
<dbReference type="InterPro" id="IPR036249">
    <property type="entry name" value="Thioredoxin-like_sf"/>
</dbReference>
<dbReference type="Pfam" id="PF01323">
    <property type="entry name" value="DSBA"/>
    <property type="match status" value="1"/>
</dbReference>
<dbReference type="EMBL" id="AAVT01000006">
    <property type="protein sequence ID" value="EAW30802.1"/>
    <property type="molecule type" value="Genomic_DNA"/>
</dbReference>
<keyword evidence="2" id="KW-0413">Isomerase</keyword>
<dbReference type="CDD" id="cd03024">
    <property type="entry name" value="DsbA_FrnE"/>
    <property type="match status" value="1"/>
</dbReference>
<dbReference type="PANTHER" id="PTHR13887:SF41">
    <property type="entry name" value="THIOREDOXIN SUPERFAMILY PROTEIN"/>
    <property type="match status" value="1"/>
</dbReference>
<reference evidence="2 3" key="1">
    <citation type="journal article" date="2010" name="J. Bacteriol.">
        <title>Genome sequence of the oligotrophic marine Gammaproteobacterium HTCC2143, isolated from the Oregon Coast.</title>
        <authorList>
            <person name="Oh H.M."/>
            <person name="Kang I."/>
            <person name="Ferriera S."/>
            <person name="Giovannoni S.J."/>
            <person name="Cho J.C."/>
        </authorList>
    </citation>
    <scope>NUCLEOTIDE SEQUENCE [LARGE SCALE GENOMIC DNA]</scope>
    <source>
        <strain evidence="2 3">HTCC2143</strain>
    </source>
</reference>
<feature type="domain" description="DSBA-like thioredoxin" evidence="1">
    <location>
        <begin position="13"/>
        <end position="213"/>
    </location>
</feature>
<dbReference type="STRING" id="247633.GP2143_02724"/>
<evidence type="ECO:0000259" key="1">
    <source>
        <dbReference type="Pfam" id="PF01323"/>
    </source>
</evidence>
<accession>A0YEG6</accession>
<evidence type="ECO:0000313" key="2">
    <source>
        <dbReference type="EMBL" id="EAW30802.1"/>
    </source>
</evidence>
<dbReference type="eggNOG" id="COG2761">
    <property type="taxonomic scope" value="Bacteria"/>
</dbReference>
<keyword evidence="3" id="KW-1185">Reference proteome</keyword>
<dbReference type="PANTHER" id="PTHR13887">
    <property type="entry name" value="GLUTATHIONE S-TRANSFERASE KAPPA"/>
    <property type="match status" value="1"/>
</dbReference>
<dbReference type="SUPFAM" id="SSF52833">
    <property type="entry name" value="Thioredoxin-like"/>
    <property type="match status" value="1"/>
</dbReference>
<organism evidence="2 3">
    <name type="scientific">marine gamma proteobacterium HTCC2143</name>
    <dbReference type="NCBI Taxonomy" id="247633"/>
    <lineage>
        <taxon>Bacteria</taxon>
        <taxon>Pseudomonadati</taxon>
        <taxon>Pseudomonadota</taxon>
        <taxon>Gammaproteobacteria</taxon>
        <taxon>Cellvibrionales</taxon>
        <taxon>Spongiibacteraceae</taxon>
        <taxon>BD1-7 clade</taxon>
    </lineage>
</organism>
<evidence type="ECO:0000313" key="3">
    <source>
        <dbReference type="Proteomes" id="UP000004931"/>
    </source>
</evidence>
<sequence length="219" mass="24365">MTETKTEDRPLRIDLVSDVVCPWCSVGYQRLQTALQDFPDLKVELNFQPFELNPNMPSEGQNVTEHIAEKYGSDLEAIEQNRAHLRAVGEAEGITFSMANDARIYNTFQAHKLLHKAQQLGTQKALKLALMEAYFAEHKDVSSEEVLVEIACANGFTEAMARDTLADETISRQVRAIEQQYTAMGISAVPTFIFNQQFSVSGAHDAATLAGVIKDISNR</sequence>
<dbReference type="GO" id="GO:0016853">
    <property type="term" value="F:isomerase activity"/>
    <property type="evidence" value="ECO:0007669"/>
    <property type="project" value="UniProtKB-KW"/>
</dbReference>
<dbReference type="InterPro" id="IPR001853">
    <property type="entry name" value="DSBA-like_thioredoxin_dom"/>
</dbReference>
<name>A0YEG6_9GAMM</name>
<dbReference type="OrthoDB" id="9799122at2"/>
<proteinExistence type="predicted"/>
<protein>
    <submittedName>
        <fullName evidence="2">Hypothetical 2-hydroxychromene-2-carboxylateisomerase family protein</fullName>
    </submittedName>
</protein>
<dbReference type="Gene3D" id="3.40.30.10">
    <property type="entry name" value="Glutaredoxin"/>
    <property type="match status" value="1"/>
</dbReference>